<protein>
    <submittedName>
        <fullName evidence="1">Uncharacterized protein</fullName>
    </submittedName>
</protein>
<sequence>MICEDVLADRIDGDDVERQAWSGLAHEHIGDLRRIAGLDDPNAYQTAMQYYESVEAASKLDLVMAWANENEFYQSSKYIAHLADAADQSIDPETARDLRSLSLTRRITFRQSSFGDILTELDQNDLLEWNGNPLAIPDDEE</sequence>
<accession>S6D2A5</accession>
<keyword evidence="2" id="KW-1185">Reference proteome</keyword>
<name>S6D2A5_9EURY</name>
<evidence type="ECO:0000313" key="1">
    <source>
        <dbReference type="EMBL" id="CCQ33060.1"/>
    </source>
</evidence>
<organism evidence="1 2">
    <name type="scientific">Halorhabdus tiamatea SARL4B</name>
    <dbReference type="NCBI Taxonomy" id="1033806"/>
    <lineage>
        <taxon>Archaea</taxon>
        <taxon>Methanobacteriati</taxon>
        <taxon>Methanobacteriota</taxon>
        <taxon>Stenosarchaea group</taxon>
        <taxon>Halobacteria</taxon>
        <taxon>Halobacteriales</taxon>
        <taxon>Haloarculaceae</taxon>
        <taxon>Halorhabdus</taxon>
    </lineage>
</organism>
<dbReference type="AlphaFoldDB" id="S6D2A5"/>
<evidence type="ECO:0000313" key="2">
    <source>
        <dbReference type="Proteomes" id="UP000015381"/>
    </source>
</evidence>
<proteinExistence type="predicted"/>
<dbReference type="EMBL" id="HF571520">
    <property type="protein sequence ID" value="CCQ33060.1"/>
    <property type="molecule type" value="Genomic_DNA"/>
</dbReference>
<gene>
    <name evidence="1" type="ORF">HTIA_0921</name>
</gene>
<reference evidence="1 2" key="1">
    <citation type="journal article" date="2014" name="Environ. Microbiol.">
        <title>Halorhabdus tiamatea: proteogenomics and glycosidase activity measurements identify the first cultivated euryarchaeon from a deep-sea anoxic brine lake as potential polysaccharide degrader.</title>
        <authorList>
            <person name="Werner J."/>
            <person name="Ferrer M."/>
            <person name="Michel G."/>
            <person name="Mann A.J."/>
            <person name="Huang S."/>
            <person name="Juarez S."/>
            <person name="Ciordia S."/>
            <person name="Albar J.P."/>
            <person name="Alcaide M."/>
            <person name="La Cono V."/>
            <person name="Yakimov M.M."/>
            <person name="Antunes A."/>
            <person name="Taborda M."/>
            <person name="Da Costa M.S."/>
            <person name="Amann R.I."/>
            <person name="Gloeckner F.O."/>
            <person name="Golyshina O.V."/>
            <person name="Golyshin P.N."/>
            <person name="Teeling H."/>
        </authorList>
    </citation>
    <scope>NUCLEOTIDE SEQUENCE [LARGE SCALE GENOMIC DNA]</scope>
    <source>
        <strain evidence="2">SARL4B</strain>
    </source>
</reference>
<dbReference type="HOGENOM" id="CLU_1820976_0_0_2"/>
<dbReference type="Proteomes" id="UP000015381">
    <property type="component" value="Chromosome I"/>
</dbReference>
<dbReference type="KEGG" id="hti:HTIA_0921"/>